<reference evidence="1" key="1">
    <citation type="submission" date="2020-09" db="EMBL/GenBank/DDBJ databases">
        <authorList>
            <person name="Zhang D."/>
            <person name="Hatherill J.R."/>
            <person name="Ramirez J.F."/>
            <person name="Edinger B."/>
            <person name="Balarin R."/>
            <person name="Sullivan A."/>
            <person name="Humpal K.M."/>
            <person name="Guseva A."/>
            <person name="Butela K.A."/>
            <person name="Garlena R.A."/>
            <person name="Russell D.A."/>
            <person name="Pope W.H."/>
            <person name="Jacobs-Sera D."/>
            <person name="Hatfull G.F."/>
        </authorList>
    </citation>
    <scope>NUCLEOTIDE SEQUENCE</scope>
</reference>
<dbReference type="KEGG" id="vg:77946234"/>
<proteinExistence type="predicted"/>
<protein>
    <submittedName>
        <fullName evidence="1">Uncharacterized protein</fullName>
    </submittedName>
</protein>
<dbReference type="RefSeq" id="YP_010670039.1">
    <property type="nucleotide sequence ID" value="NC_070963.1"/>
</dbReference>
<sequence>MKELPDKRELDIMWTVATSTSIETGRRPHYGFAQMLYDYLVDKKPLVELGDDKLLHKTPEL</sequence>
<keyword evidence="2" id="KW-1185">Reference proteome</keyword>
<dbReference type="Proteomes" id="UP000664915">
    <property type="component" value="Segment"/>
</dbReference>
<dbReference type="EMBL" id="MW015081">
    <property type="protein sequence ID" value="QPX48029.1"/>
    <property type="molecule type" value="Genomic_DNA"/>
</dbReference>
<evidence type="ECO:0000313" key="1">
    <source>
        <dbReference type="EMBL" id="QPX48029.1"/>
    </source>
</evidence>
<evidence type="ECO:0000313" key="2">
    <source>
        <dbReference type="Proteomes" id="UP000664915"/>
    </source>
</evidence>
<dbReference type="GeneID" id="77946234"/>
<name>A0A879R2C9_9CAUD</name>
<accession>A0A879R2C9</accession>
<organism evidence="1 2">
    <name type="scientific">Synechococcus phage S-SRM01</name>
    <dbReference type="NCBI Taxonomy" id="2781608"/>
    <lineage>
        <taxon>Viruses</taxon>
        <taxon>Duplodnaviria</taxon>
        <taxon>Heunggongvirae</taxon>
        <taxon>Uroviricota</taxon>
        <taxon>Caudoviricetes</taxon>
        <taxon>Pantevenvirales</taxon>
        <taxon>Kyanoviridae</taxon>
        <taxon>Serangoonvirus</taxon>
        <taxon>Serangoonvirus essarone</taxon>
    </lineage>
</organism>